<dbReference type="STRING" id="1137799.GZ78_27605"/>
<dbReference type="CDD" id="cd07377">
    <property type="entry name" value="WHTH_GntR"/>
    <property type="match status" value="1"/>
</dbReference>
<dbReference type="GO" id="GO:0003700">
    <property type="term" value="F:DNA-binding transcription factor activity"/>
    <property type="evidence" value="ECO:0007669"/>
    <property type="project" value="InterPro"/>
</dbReference>
<dbReference type="InterPro" id="IPR036388">
    <property type="entry name" value="WH-like_DNA-bd_sf"/>
</dbReference>
<dbReference type="Proteomes" id="UP000028073">
    <property type="component" value="Unassembled WGS sequence"/>
</dbReference>
<dbReference type="InterPro" id="IPR000524">
    <property type="entry name" value="Tscrpt_reg_HTH_GntR"/>
</dbReference>
<dbReference type="InterPro" id="IPR011711">
    <property type="entry name" value="GntR_C"/>
</dbReference>
<dbReference type="EMBL" id="JOKH01000010">
    <property type="protein sequence ID" value="KEQ12206.1"/>
    <property type="molecule type" value="Genomic_DNA"/>
</dbReference>
<dbReference type="Gene3D" id="1.10.10.10">
    <property type="entry name" value="Winged helix-like DNA-binding domain superfamily/Winged helix DNA-binding domain"/>
    <property type="match status" value="1"/>
</dbReference>
<evidence type="ECO:0000256" key="3">
    <source>
        <dbReference type="ARBA" id="ARBA00023163"/>
    </source>
</evidence>
<evidence type="ECO:0000313" key="6">
    <source>
        <dbReference type="Proteomes" id="UP000028073"/>
    </source>
</evidence>
<dbReference type="RefSeq" id="WP_034842711.1">
    <property type="nucleotide sequence ID" value="NZ_JOKH01000010.1"/>
</dbReference>
<evidence type="ECO:0000313" key="5">
    <source>
        <dbReference type="EMBL" id="KEQ12206.1"/>
    </source>
</evidence>
<dbReference type="Gene3D" id="1.20.120.530">
    <property type="entry name" value="GntR ligand-binding domain-like"/>
    <property type="match status" value="1"/>
</dbReference>
<dbReference type="InterPro" id="IPR036390">
    <property type="entry name" value="WH_DNA-bd_sf"/>
</dbReference>
<dbReference type="PROSITE" id="PS50949">
    <property type="entry name" value="HTH_GNTR"/>
    <property type="match status" value="1"/>
</dbReference>
<dbReference type="AlphaFoldDB" id="A0A081N183"/>
<dbReference type="SUPFAM" id="SSF48008">
    <property type="entry name" value="GntR ligand-binding domain-like"/>
    <property type="match status" value="1"/>
</dbReference>
<organism evidence="5 6">
    <name type="scientific">Endozoicomonas numazuensis</name>
    <dbReference type="NCBI Taxonomy" id="1137799"/>
    <lineage>
        <taxon>Bacteria</taxon>
        <taxon>Pseudomonadati</taxon>
        <taxon>Pseudomonadota</taxon>
        <taxon>Gammaproteobacteria</taxon>
        <taxon>Oceanospirillales</taxon>
        <taxon>Endozoicomonadaceae</taxon>
        <taxon>Endozoicomonas</taxon>
    </lineage>
</organism>
<name>A0A081N183_9GAMM</name>
<comment type="caution">
    <text evidence="5">The sequence shown here is derived from an EMBL/GenBank/DDBJ whole genome shotgun (WGS) entry which is preliminary data.</text>
</comment>
<dbReference type="PANTHER" id="PTHR43537">
    <property type="entry name" value="TRANSCRIPTIONAL REGULATOR, GNTR FAMILY"/>
    <property type="match status" value="1"/>
</dbReference>
<dbReference type="eggNOG" id="COG1802">
    <property type="taxonomic scope" value="Bacteria"/>
</dbReference>
<keyword evidence="6" id="KW-1185">Reference proteome</keyword>
<accession>A0A081N183</accession>
<dbReference type="SUPFAM" id="SSF46785">
    <property type="entry name" value="Winged helix' DNA-binding domain"/>
    <property type="match status" value="1"/>
</dbReference>
<dbReference type="SMART" id="SM00895">
    <property type="entry name" value="FCD"/>
    <property type="match status" value="1"/>
</dbReference>
<dbReference type="SMART" id="SM00345">
    <property type="entry name" value="HTH_GNTR"/>
    <property type="match status" value="1"/>
</dbReference>
<dbReference type="Pfam" id="PF07729">
    <property type="entry name" value="FCD"/>
    <property type="match status" value="1"/>
</dbReference>
<feature type="domain" description="HTH gntR-type" evidence="4">
    <location>
        <begin position="14"/>
        <end position="81"/>
    </location>
</feature>
<evidence type="ECO:0000259" key="4">
    <source>
        <dbReference type="PROSITE" id="PS50949"/>
    </source>
</evidence>
<gene>
    <name evidence="5" type="ORF">GZ78_27605</name>
</gene>
<dbReference type="OrthoDB" id="6627771at2"/>
<keyword evidence="2" id="KW-0238">DNA-binding</keyword>
<dbReference type="Pfam" id="PF00392">
    <property type="entry name" value="GntR"/>
    <property type="match status" value="1"/>
</dbReference>
<keyword evidence="1" id="KW-0805">Transcription regulation</keyword>
<protein>
    <submittedName>
        <fullName evidence="5">GntR family transcriptional regulator</fullName>
    </submittedName>
</protein>
<evidence type="ECO:0000256" key="1">
    <source>
        <dbReference type="ARBA" id="ARBA00023015"/>
    </source>
</evidence>
<evidence type="ECO:0000256" key="2">
    <source>
        <dbReference type="ARBA" id="ARBA00023125"/>
    </source>
</evidence>
<dbReference type="PANTHER" id="PTHR43537:SF49">
    <property type="entry name" value="TRANSCRIPTIONAL REGULATORY PROTEIN"/>
    <property type="match status" value="1"/>
</dbReference>
<keyword evidence="3" id="KW-0804">Transcription</keyword>
<reference evidence="5 6" key="1">
    <citation type="submission" date="2014-06" db="EMBL/GenBank/DDBJ databases">
        <title>Whole Genome Sequences of Three Symbiotic Endozoicomonas Bacteria.</title>
        <authorList>
            <person name="Neave M.J."/>
            <person name="Apprill A."/>
            <person name="Voolstra C.R."/>
        </authorList>
    </citation>
    <scope>NUCLEOTIDE SEQUENCE [LARGE SCALE GENOMIC DNA]</scope>
    <source>
        <strain evidence="5 6">DSM 25634</strain>
    </source>
</reference>
<sequence>MAETNSTNDAVRVGTQAQEVAGLLIGDIISGRLSQGSRISEPELSRKYGVGRGPLREAILKLEGAGLVVRAPHVGARVVTLTQTELSEIFAVREALEGMAARLAATRMSDQQLLDLESLLKTHASHIHEHSGQSYIDQEGDLDFHYRVINGSCNQRLIRSLCDELYHLIQMYRKTSGRRARPEEALAEHQMIFKALKDRDGELAEMLMRRHISRARREIEQFIDSNNQPMS</sequence>
<proteinExistence type="predicted"/>
<dbReference type="InterPro" id="IPR008920">
    <property type="entry name" value="TF_FadR/GntR_C"/>
</dbReference>
<dbReference type="GO" id="GO:0003677">
    <property type="term" value="F:DNA binding"/>
    <property type="evidence" value="ECO:0007669"/>
    <property type="project" value="UniProtKB-KW"/>
</dbReference>